<name>A0AAV3QUT2_LITER</name>
<accession>A0AAV3QUT2</accession>
<dbReference type="Proteomes" id="UP001454036">
    <property type="component" value="Unassembled WGS sequence"/>
</dbReference>
<dbReference type="Pfam" id="PF23452">
    <property type="entry name" value="HPAT"/>
    <property type="match status" value="1"/>
</dbReference>
<evidence type="ECO:0000256" key="5">
    <source>
        <dbReference type="ARBA" id="ARBA00022989"/>
    </source>
</evidence>
<gene>
    <name evidence="9" type="ORF">LIER_21126</name>
</gene>
<keyword evidence="5 7" id="KW-1133">Transmembrane helix</keyword>
<comment type="subcellular location">
    <subcellularLocation>
        <location evidence="1">Membrane</location>
        <topology evidence="1">Single-pass membrane protein</topology>
    </subcellularLocation>
</comment>
<comment type="caution">
    <text evidence="9">The sequence shown here is derived from an EMBL/GenBank/DDBJ whole genome shotgun (WGS) entry which is preliminary data.</text>
</comment>
<keyword evidence="2" id="KW-0328">Glycosyltransferase</keyword>
<dbReference type="PANTHER" id="PTHR31485">
    <property type="entry name" value="PEPTIDYL SERINE ALPHA-GALACTOSYLTRANSFERASE"/>
    <property type="match status" value="1"/>
</dbReference>
<dbReference type="PANTHER" id="PTHR31485:SF36">
    <property type="entry name" value="HYDROXYPROLINE O-ARABINOSYLTRANSFERASE 3"/>
    <property type="match status" value="1"/>
</dbReference>
<protein>
    <submittedName>
        <fullName evidence="9">Protein modifying enzyme</fullName>
    </submittedName>
</protein>
<keyword evidence="10" id="KW-1185">Reference proteome</keyword>
<keyword evidence="3" id="KW-0808">Transferase</keyword>
<feature type="transmembrane region" description="Helical" evidence="7">
    <location>
        <begin position="77"/>
        <end position="96"/>
    </location>
</feature>
<organism evidence="9 10">
    <name type="scientific">Lithospermum erythrorhizon</name>
    <name type="common">Purple gromwell</name>
    <name type="synonym">Lithospermum officinale var. erythrorhizon</name>
    <dbReference type="NCBI Taxonomy" id="34254"/>
    <lineage>
        <taxon>Eukaryota</taxon>
        <taxon>Viridiplantae</taxon>
        <taxon>Streptophyta</taxon>
        <taxon>Embryophyta</taxon>
        <taxon>Tracheophyta</taxon>
        <taxon>Spermatophyta</taxon>
        <taxon>Magnoliopsida</taxon>
        <taxon>eudicotyledons</taxon>
        <taxon>Gunneridae</taxon>
        <taxon>Pentapetalae</taxon>
        <taxon>asterids</taxon>
        <taxon>lamiids</taxon>
        <taxon>Boraginales</taxon>
        <taxon>Boraginaceae</taxon>
        <taxon>Boraginoideae</taxon>
        <taxon>Lithospermeae</taxon>
        <taxon>Lithospermum</taxon>
    </lineage>
</organism>
<evidence type="ECO:0000256" key="4">
    <source>
        <dbReference type="ARBA" id="ARBA00022692"/>
    </source>
</evidence>
<evidence type="ECO:0000313" key="9">
    <source>
        <dbReference type="EMBL" id="GAA0165822.1"/>
    </source>
</evidence>
<sequence>MRNNEVMLMYLEPVCCRGYKRLAAWAACVYYLFWNLESLHYATRNFHIYSFYYNVLFLILQSELLAEDMGKKTPTILIFLSLGSCFVTYNIIVMIIQDRSIGSSEWLVKVDKLLQDPVVVMPKHLKKSRSENGRFHVALTATDTLYSKWQSRIMYYWYNKKKGLPGSDMGSFTRILHSGKADNLMDEIPTFVVDPLPNGMEQGYVVLNRPWAFLQWLEMATIDEEYVLMIEPDHIFLNPLPNLAYGDYPAGFHFNYMLPEKHEKIIRKFFPEEKGPITKVDPIGNSPVIIKKNLLEEIAPTWVNISLRIKNDREADKTFGWVQEMYAYAVASALHDVQHILRKDFMIETPFGKETRNIFILHYTYPCDFNMKGELTYGIHGEWSFNKRSYIDELPPRNLPLPPPGVPESVVTLLKMINEAIANLPNWEAT</sequence>
<dbReference type="GO" id="GO:0016020">
    <property type="term" value="C:membrane"/>
    <property type="evidence" value="ECO:0007669"/>
    <property type="project" value="UniProtKB-SubCell"/>
</dbReference>
<evidence type="ECO:0000259" key="8">
    <source>
        <dbReference type="Pfam" id="PF23452"/>
    </source>
</evidence>
<proteinExistence type="predicted"/>
<evidence type="ECO:0000256" key="2">
    <source>
        <dbReference type="ARBA" id="ARBA00022676"/>
    </source>
</evidence>
<feature type="domain" description="Hydroxyproline O-arabinosyltransferase-like" evidence="8">
    <location>
        <begin position="135"/>
        <end position="428"/>
    </location>
</feature>
<evidence type="ECO:0000256" key="1">
    <source>
        <dbReference type="ARBA" id="ARBA00004167"/>
    </source>
</evidence>
<dbReference type="AlphaFoldDB" id="A0AAV3QUT2"/>
<evidence type="ECO:0000256" key="6">
    <source>
        <dbReference type="ARBA" id="ARBA00023136"/>
    </source>
</evidence>
<dbReference type="GO" id="GO:0016757">
    <property type="term" value="F:glycosyltransferase activity"/>
    <property type="evidence" value="ECO:0007669"/>
    <property type="project" value="UniProtKB-KW"/>
</dbReference>
<reference evidence="9 10" key="1">
    <citation type="submission" date="2024-01" db="EMBL/GenBank/DDBJ databases">
        <title>The complete chloroplast genome sequence of Lithospermum erythrorhizon: insights into the phylogenetic relationship among Boraginaceae species and the maternal lineages of purple gromwells.</title>
        <authorList>
            <person name="Okada T."/>
            <person name="Watanabe K."/>
        </authorList>
    </citation>
    <scope>NUCLEOTIDE SEQUENCE [LARGE SCALE GENOMIC DNA]</scope>
</reference>
<keyword evidence="4 7" id="KW-0812">Transmembrane</keyword>
<dbReference type="EMBL" id="BAABME010005506">
    <property type="protein sequence ID" value="GAA0165822.1"/>
    <property type="molecule type" value="Genomic_DNA"/>
</dbReference>
<keyword evidence="6 7" id="KW-0472">Membrane</keyword>
<dbReference type="InterPro" id="IPR056508">
    <property type="entry name" value="HPAT-like"/>
</dbReference>
<dbReference type="InterPro" id="IPR044845">
    <property type="entry name" value="HPAT/SRGT1-like"/>
</dbReference>
<evidence type="ECO:0000256" key="3">
    <source>
        <dbReference type="ARBA" id="ARBA00022679"/>
    </source>
</evidence>
<evidence type="ECO:0000256" key="7">
    <source>
        <dbReference type="SAM" id="Phobius"/>
    </source>
</evidence>
<evidence type="ECO:0000313" key="10">
    <source>
        <dbReference type="Proteomes" id="UP001454036"/>
    </source>
</evidence>